<comment type="similarity">
    <text evidence="7">Belongs to the peptidase C19 family.</text>
</comment>
<evidence type="ECO:0000256" key="2">
    <source>
        <dbReference type="ARBA" id="ARBA00022553"/>
    </source>
</evidence>
<keyword evidence="2" id="KW-0597">Phosphoprotein</keyword>
<dbReference type="EC" id="3.4.19.12" evidence="7"/>
<dbReference type="AlphaFoldDB" id="A0AAQ4RA36"/>
<dbReference type="InterPro" id="IPR018200">
    <property type="entry name" value="USP_CS"/>
</dbReference>
<keyword evidence="4 7" id="KW-0833">Ubl conjugation pathway</keyword>
<evidence type="ECO:0000256" key="3">
    <source>
        <dbReference type="ARBA" id="ARBA00022670"/>
    </source>
</evidence>
<evidence type="ECO:0000313" key="10">
    <source>
        <dbReference type="Ensembl" id="ENSGACP00000060479.1"/>
    </source>
</evidence>
<reference evidence="10 11" key="1">
    <citation type="journal article" date="2021" name="G3 (Bethesda)">
        <title>Improved contiguity of the threespine stickleback genome using long-read sequencing.</title>
        <authorList>
            <person name="Nath S."/>
            <person name="Shaw D.E."/>
            <person name="White M.A."/>
        </authorList>
    </citation>
    <scope>NUCLEOTIDE SEQUENCE [LARGE SCALE GENOMIC DNA]</scope>
    <source>
        <strain evidence="10 11">Lake Benthic</strain>
    </source>
</reference>
<evidence type="ECO:0000259" key="9">
    <source>
        <dbReference type="PROSITE" id="PS50235"/>
    </source>
</evidence>
<dbReference type="GO" id="GO:0006508">
    <property type="term" value="P:proteolysis"/>
    <property type="evidence" value="ECO:0007669"/>
    <property type="project" value="UniProtKB-KW"/>
</dbReference>
<accession>A0AAQ4RA36</accession>
<evidence type="ECO:0000256" key="1">
    <source>
        <dbReference type="ARBA" id="ARBA00000707"/>
    </source>
</evidence>
<evidence type="ECO:0000256" key="6">
    <source>
        <dbReference type="ARBA" id="ARBA00022807"/>
    </source>
</evidence>
<dbReference type="PROSITE" id="PS00972">
    <property type="entry name" value="USP_1"/>
    <property type="match status" value="1"/>
</dbReference>
<keyword evidence="11" id="KW-1185">Reference proteome</keyword>
<name>A0AAQ4RA36_GASAC</name>
<evidence type="ECO:0000256" key="8">
    <source>
        <dbReference type="SAM" id="MobiDB-lite"/>
    </source>
</evidence>
<dbReference type="Proteomes" id="UP000007635">
    <property type="component" value="Chromosome V"/>
</dbReference>
<keyword evidence="5 7" id="KW-0378">Hydrolase</keyword>
<reference evidence="10" key="3">
    <citation type="submission" date="2025-09" db="UniProtKB">
        <authorList>
            <consortium name="Ensembl"/>
        </authorList>
    </citation>
    <scope>IDENTIFICATION</scope>
</reference>
<organism evidence="10 11">
    <name type="scientific">Gasterosteus aculeatus aculeatus</name>
    <name type="common">three-spined stickleback</name>
    <dbReference type="NCBI Taxonomy" id="481459"/>
    <lineage>
        <taxon>Eukaryota</taxon>
        <taxon>Metazoa</taxon>
        <taxon>Chordata</taxon>
        <taxon>Craniata</taxon>
        <taxon>Vertebrata</taxon>
        <taxon>Euteleostomi</taxon>
        <taxon>Actinopterygii</taxon>
        <taxon>Neopterygii</taxon>
        <taxon>Teleostei</taxon>
        <taxon>Neoteleostei</taxon>
        <taxon>Acanthomorphata</taxon>
        <taxon>Eupercaria</taxon>
        <taxon>Perciformes</taxon>
        <taxon>Cottioidei</taxon>
        <taxon>Gasterosteales</taxon>
        <taxon>Gasterosteidae</taxon>
        <taxon>Gasterosteus</taxon>
    </lineage>
</organism>
<dbReference type="PANTHER" id="PTHR24006">
    <property type="entry name" value="UBIQUITIN CARBOXYL-TERMINAL HYDROLASE"/>
    <property type="match status" value="1"/>
</dbReference>
<dbReference type="FunFam" id="3.90.70.10:FF:000016">
    <property type="entry name" value="Ubiquitin carboxyl-terminal hydrolase 36"/>
    <property type="match status" value="1"/>
</dbReference>
<dbReference type="GO" id="GO:0042981">
    <property type="term" value="P:regulation of apoptotic process"/>
    <property type="evidence" value="ECO:0007669"/>
    <property type="project" value="TreeGrafter"/>
</dbReference>
<dbReference type="GO" id="GO:0016579">
    <property type="term" value="P:protein deubiquitination"/>
    <property type="evidence" value="ECO:0007669"/>
    <property type="project" value="InterPro"/>
</dbReference>
<sequence>AVQFDMNFKLMSGGDGIDSPQKVLFLQERLNLKWTQVHRIGAGLQNMGNTCFLNSALQCLTYTPPFTNYLLTREHSKTCHEPGFCMMCTMQNHIIQVFANSGNVIKPIGVLNELKRIAKHFRYGSQEDAHEFLRYTVDAMQKSCLPGTKLDRQTQATTFIHQVFGGYLRSRVKCLNCKAVSDTFDPFLDITLEIKTAPSVSKALEQFVKPEQLDGENAYKCTKCKKMVTASKRFTIHRSSNVLTLSLKRFANFSGGKITKDVKYPEYLDLRPFTSQSQGEPLVYGLYAVLVHSGFSCHAGHYFCYVKASNGQWYQMNDSSVSVSDIRSVLNQQAYVLFYVNVVGKPNHGPASSSASISHSISRPTMIPDHDKRQKLSFFIGQGKLNRPSSSSSYSQPSSASGSSCSSSSLSSSQSTSDVRFVPRQLNHASRSNGDHHASFLVPYGQESSEESDQENCGSLAASHLNGNKRTGAAFDHSTRATNGLSAVHHNGNGLHGPTNGVSECSQNGHHHEHHKVNGHEPPDKVNSTLCALLFMVYW</sequence>
<proteinExistence type="inferred from homology"/>
<evidence type="ECO:0000256" key="5">
    <source>
        <dbReference type="ARBA" id="ARBA00022801"/>
    </source>
</evidence>
<feature type="region of interest" description="Disordered" evidence="8">
    <location>
        <begin position="505"/>
        <end position="524"/>
    </location>
</feature>
<keyword evidence="3 7" id="KW-0645">Protease</keyword>
<dbReference type="Gene3D" id="3.90.70.10">
    <property type="entry name" value="Cysteine proteinases"/>
    <property type="match status" value="1"/>
</dbReference>
<reference evidence="10" key="2">
    <citation type="submission" date="2025-08" db="UniProtKB">
        <authorList>
            <consortium name="Ensembl"/>
        </authorList>
    </citation>
    <scope>IDENTIFICATION</scope>
</reference>
<dbReference type="GeneTree" id="ENSGT00940000154596"/>
<dbReference type="Pfam" id="PF00443">
    <property type="entry name" value="UCH"/>
    <property type="match status" value="1"/>
</dbReference>
<dbReference type="GO" id="GO:0005634">
    <property type="term" value="C:nucleus"/>
    <property type="evidence" value="ECO:0007669"/>
    <property type="project" value="TreeGrafter"/>
</dbReference>
<dbReference type="InterPro" id="IPR028889">
    <property type="entry name" value="USP"/>
</dbReference>
<feature type="compositionally biased region" description="Low complexity" evidence="8">
    <location>
        <begin position="389"/>
        <end position="417"/>
    </location>
</feature>
<dbReference type="PANTHER" id="PTHR24006:SF727">
    <property type="entry name" value="UBIQUITIN CARBOXYL-TERMINAL HYDROLASE 42"/>
    <property type="match status" value="1"/>
</dbReference>
<evidence type="ECO:0000313" key="11">
    <source>
        <dbReference type="Proteomes" id="UP000007635"/>
    </source>
</evidence>
<dbReference type="PROSITE" id="PS50235">
    <property type="entry name" value="USP_3"/>
    <property type="match status" value="1"/>
</dbReference>
<dbReference type="CDD" id="cd02661">
    <property type="entry name" value="Peptidase_C19E"/>
    <property type="match status" value="1"/>
</dbReference>
<dbReference type="InterPro" id="IPR038765">
    <property type="entry name" value="Papain-like_cys_pep_sf"/>
</dbReference>
<keyword evidence="6 7" id="KW-0788">Thiol protease</keyword>
<dbReference type="PROSITE" id="PS00973">
    <property type="entry name" value="USP_2"/>
    <property type="match status" value="1"/>
</dbReference>
<evidence type="ECO:0000256" key="7">
    <source>
        <dbReference type="RuleBase" id="RU366025"/>
    </source>
</evidence>
<comment type="catalytic activity">
    <reaction evidence="1 7">
        <text>Thiol-dependent hydrolysis of ester, thioester, amide, peptide and isopeptide bonds formed by the C-terminal Gly of ubiquitin (a 76-residue protein attached to proteins as an intracellular targeting signal).</text>
        <dbReference type="EC" id="3.4.19.12"/>
    </reaction>
</comment>
<dbReference type="GO" id="GO:0005829">
    <property type="term" value="C:cytosol"/>
    <property type="evidence" value="ECO:0007669"/>
    <property type="project" value="TreeGrafter"/>
</dbReference>
<dbReference type="InterPro" id="IPR001394">
    <property type="entry name" value="Peptidase_C19_UCH"/>
</dbReference>
<evidence type="ECO:0000256" key="4">
    <source>
        <dbReference type="ARBA" id="ARBA00022786"/>
    </source>
</evidence>
<dbReference type="Ensembl" id="ENSGACT00000033525.1">
    <property type="protein sequence ID" value="ENSGACP00000060479.1"/>
    <property type="gene ID" value="ENSGACG00000028655.1"/>
</dbReference>
<feature type="region of interest" description="Disordered" evidence="8">
    <location>
        <begin position="383"/>
        <end position="464"/>
    </location>
</feature>
<dbReference type="InterPro" id="IPR050164">
    <property type="entry name" value="Peptidase_C19"/>
</dbReference>
<dbReference type="SUPFAM" id="SSF54001">
    <property type="entry name" value="Cysteine proteinases"/>
    <property type="match status" value="1"/>
</dbReference>
<dbReference type="GO" id="GO:0004843">
    <property type="term" value="F:cysteine-type deubiquitinase activity"/>
    <property type="evidence" value="ECO:0007669"/>
    <property type="project" value="UniProtKB-UniRule"/>
</dbReference>
<protein>
    <recommendedName>
        <fullName evidence="7">Ubiquitin carboxyl-terminal hydrolase</fullName>
        <ecNumber evidence="7">3.4.19.12</ecNumber>
    </recommendedName>
</protein>
<feature type="domain" description="USP" evidence="9">
    <location>
        <begin position="42"/>
        <end position="342"/>
    </location>
</feature>